<evidence type="ECO:0000313" key="2">
    <source>
        <dbReference type="EMBL" id="WIM67066.1"/>
    </source>
</evidence>
<dbReference type="InterPro" id="IPR011551">
    <property type="entry name" value="NTP_PyrPHydrolase_MazG"/>
</dbReference>
<evidence type="ECO:0000313" key="3">
    <source>
        <dbReference type="Proteomes" id="UP001225598"/>
    </source>
</evidence>
<feature type="domain" description="NTP pyrophosphohydrolase MazG-like" evidence="1">
    <location>
        <begin position="105"/>
        <end position="179"/>
    </location>
</feature>
<dbReference type="InterPro" id="IPR048015">
    <property type="entry name" value="NTP-PPase_MazG-like_N"/>
</dbReference>
<name>A0ABY8VBQ5_9CORY</name>
<sequence length="203" mass="22977">MTVIVLDPRWPELIPMGALSRLESPVTCTGEVPVSVRWSIAELPTREGLTGWGTLLTTNPHDPEVARRKERGETVFEVASRHDKVLQAVETMRTSRDRGAWEIGQTHRSLLPYLKEETEEFAAAVRSGVNDRMLMRELGDVLLQVFFHAEIASRRGAFDFYDVAESFTNKMRSRAPYLFDGSTGIVGEAEQDRLWQEGKKRDG</sequence>
<dbReference type="Proteomes" id="UP001225598">
    <property type="component" value="Chromosome"/>
</dbReference>
<keyword evidence="3" id="KW-1185">Reference proteome</keyword>
<dbReference type="EMBL" id="CP126969">
    <property type="protein sequence ID" value="WIM67066.1"/>
    <property type="molecule type" value="Genomic_DNA"/>
</dbReference>
<evidence type="ECO:0000259" key="1">
    <source>
        <dbReference type="Pfam" id="PF03819"/>
    </source>
</evidence>
<protein>
    <submittedName>
        <fullName evidence="2">MazG nucleotide pyrophosphohydrolase domain-containing protein</fullName>
    </submittedName>
</protein>
<accession>A0ABY8VBQ5</accession>
<dbReference type="PANTHER" id="PTHR30522:SF0">
    <property type="entry name" value="NUCLEOSIDE TRIPHOSPHATE PYROPHOSPHOHYDROLASE"/>
    <property type="match status" value="1"/>
</dbReference>
<dbReference type="CDD" id="cd11528">
    <property type="entry name" value="NTP-PPase_MazG_Nterm"/>
    <property type="match status" value="1"/>
</dbReference>
<gene>
    <name evidence="2" type="ORF">QP027_08000</name>
</gene>
<dbReference type="Gene3D" id="1.10.287.1080">
    <property type="entry name" value="MazG-like"/>
    <property type="match status" value="1"/>
</dbReference>
<dbReference type="PANTHER" id="PTHR30522">
    <property type="entry name" value="NUCLEOSIDE TRIPHOSPHATE PYROPHOSPHOHYDROLASE"/>
    <property type="match status" value="1"/>
</dbReference>
<dbReference type="RefSeq" id="WP_284823888.1">
    <property type="nucleotide sequence ID" value="NZ_CP126969.1"/>
</dbReference>
<reference evidence="2 3" key="1">
    <citation type="submission" date="2023-05" db="EMBL/GenBank/DDBJ databases">
        <title>Corynebacterium suedekumii sp. nov. and Corynebacterium breve sp. nov. isolated from raw cow's milk.</title>
        <authorList>
            <person name="Baer M.K."/>
            <person name="Mehl L."/>
            <person name="Hellmuth R."/>
            <person name="Marke G."/>
            <person name="Lipski A."/>
        </authorList>
    </citation>
    <scope>NUCLEOTIDE SEQUENCE [LARGE SCALE GENOMIC DNA]</scope>
    <source>
        <strain evidence="2 3">R4</strain>
    </source>
</reference>
<organism evidence="2 3">
    <name type="scientific">Corynebacterium breve</name>
    <dbReference type="NCBI Taxonomy" id="3049799"/>
    <lineage>
        <taxon>Bacteria</taxon>
        <taxon>Bacillati</taxon>
        <taxon>Actinomycetota</taxon>
        <taxon>Actinomycetes</taxon>
        <taxon>Mycobacteriales</taxon>
        <taxon>Corynebacteriaceae</taxon>
        <taxon>Corynebacterium</taxon>
    </lineage>
</organism>
<proteinExistence type="predicted"/>
<dbReference type="InterPro" id="IPR004518">
    <property type="entry name" value="MazG-like_dom"/>
</dbReference>
<dbReference type="Pfam" id="PF03819">
    <property type="entry name" value="MazG"/>
    <property type="match status" value="1"/>
</dbReference>
<dbReference type="SUPFAM" id="SSF101386">
    <property type="entry name" value="all-alpha NTP pyrophosphatases"/>
    <property type="match status" value="1"/>
</dbReference>